<dbReference type="EMBL" id="CAXDID020000063">
    <property type="protein sequence ID" value="CAL6011196.1"/>
    <property type="molecule type" value="Genomic_DNA"/>
</dbReference>
<proteinExistence type="predicted"/>
<organism evidence="1">
    <name type="scientific">Hexamita inflata</name>
    <dbReference type="NCBI Taxonomy" id="28002"/>
    <lineage>
        <taxon>Eukaryota</taxon>
        <taxon>Metamonada</taxon>
        <taxon>Diplomonadida</taxon>
        <taxon>Hexamitidae</taxon>
        <taxon>Hexamitinae</taxon>
        <taxon>Hexamita</taxon>
    </lineage>
</organism>
<dbReference type="Proteomes" id="UP001642409">
    <property type="component" value="Unassembled WGS sequence"/>
</dbReference>
<gene>
    <name evidence="2" type="ORF">HINF_LOCUS22574</name>
    <name evidence="1" type="ORF">HINF_LOCUS27029</name>
</gene>
<evidence type="ECO:0000313" key="1">
    <source>
        <dbReference type="EMBL" id="CAI9939384.1"/>
    </source>
</evidence>
<reference evidence="2 3" key="2">
    <citation type="submission" date="2024-07" db="EMBL/GenBank/DDBJ databases">
        <authorList>
            <person name="Akdeniz Z."/>
        </authorList>
    </citation>
    <scope>NUCLEOTIDE SEQUENCE [LARGE SCALE GENOMIC DNA]</scope>
</reference>
<protein>
    <submittedName>
        <fullName evidence="2">Hypothetical_protein</fullName>
    </submittedName>
</protein>
<comment type="caution">
    <text evidence="1">The sequence shown here is derived from an EMBL/GenBank/DDBJ whole genome shotgun (WGS) entry which is preliminary data.</text>
</comment>
<keyword evidence="3" id="KW-1185">Reference proteome</keyword>
<dbReference type="AlphaFoldDB" id="A0AA86U3N8"/>
<sequence>MKLIITNLPDLIQTKIDSRIFNKLVEFLKMNNFEEGWVWVFLDPSNGYAGVHGFCQTPSAGPTEFAAPPKIDLFLPARRLNMWQIQHLWYTIPGIYTGHNTCGKSNKKGVRVFYLFCSVFC</sequence>
<evidence type="ECO:0000313" key="3">
    <source>
        <dbReference type="Proteomes" id="UP001642409"/>
    </source>
</evidence>
<evidence type="ECO:0000313" key="2">
    <source>
        <dbReference type="EMBL" id="CAL6011196.1"/>
    </source>
</evidence>
<accession>A0AA86U3N8</accession>
<reference evidence="1" key="1">
    <citation type="submission" date="2023-06" db="EMBL/GenBank/DDBJ databases">
        <authorList>
            <person name="Kurt Z."/>
        </authorList>
    </citation>
    <scope>NUCLEOTIDE SEQUENCE</scope>
</reference>
<dbReference type="EMBL" id="CATOUU010000664">
    <property type="protein sequence ID" value="CAI9939384.1"/>
    <property type="molecule type" value="Genomic_DNA"/>
</dbReference>
<name>A0AA86U3N8_9EUKA</name>